<dbReference type="Proteomes" id="UP000216363">
    <property type="component" value="Unassembled WGS sequence"/>
</dbReference>
<protein>
    <submittedName>
        <fullName evidence="1">Uncharacterized protein</fullName>
    </submittedName>
</protein>
<accession>A0A256GW23</accession>
<organism evidence="1 2">
    <name type="scientific">Brucella lupini</name>
    <dbReference type="NCBI Taxonomy" id="255457"/>
    <lineage>
        <taxon>Bacteria</taxon>
        <taxon>Pseudomonadati</taxon>
        <taxon>Pseudomonadota</taxon>
        <taxon>Alphaproteobacteria</taxon>
        <taxon>Hyphomicrobiales</taxon>
        <taxon>Brucellaceae</taxon>
        <taxon>Brucella/Ochrobactrum group</taxon>
        <taxon>Brucella</taxon>
    </lineage>
</organism>
<proteinExistence type="predicted"/>
<reference evidence="1 2" key="1">
    <citation type="submission" date="2017-07" db="EMBL/GenBank/DDBJ databases">
        <title>Draft genome of Ochrobactrum lupini type strain LUP21.</title>
        <authorList>
            <person name="Krzyzanowska D.M."/>
            <person name="Jafra S."/>
        </authorList>
    </citation>
    <scope>NUCLEOTIDE SEQUENCE [LARGE SCALE GENOMIC DNA]</scope>
    <source>
        <strain evidence="1 2">LUP21</strain>
    </source>
</reference>
<gene>
    <name evidence="1" type="ORF">CES86_1547</name>
</gene>
<sequence length="37" mass="4007">MSMGMMDSALEFSRLAKAASKVWDTRLDSSILTVEGA</sequence>
<comment type="caution">
    <text evidence="1">The sequence shown here is derived from an EMBL/GenBank/DDBJ whole genome shotgun (WGS) entry which is preliminary data.</text>
</comment>
<dbReference type="EMBL" id="NNRN01000042">
    <property type="protein sequence ID" value="OYR31100.1"/>
    <property type="molecule type" value="Genomic_DNA"/>
</dbReference>
<evidence type="ECO:0000313" key="1">
    <source>
        <dbReference type="EMBL" id="OYR31100.1"/>
    </source>
</evidence>
<dbReference type="AlphaFoldDB" id="A0A256GW23"/>
<evidence type="ECO:0000313" key="2">
    <source>
        <dbReference type="Proteomes" id="UP000216363"/>
    </source>
</evidence>
<name>A0A256GW23_9HYPH</name>